<evidence type="ECO:0000313" key="9">
    <source>
        <dbReference type="Proteomes" id="UP001583172"/>
    </source>
</evidence>
<dbReference type="PROSITE" id="PS51767">
    <property type="entry name" value="PEPTIDASE_A1"/>
    <property type="match status" value="1"/>
</dbReference>
<keyword evidence="9" id="KW-1185">Reference proteome</keyword>
<gene>
    <name evidence="8" type="ORF">VTJ49DRAFT_1227</name>
</gene>
<dbReference type="InterPro" id="IPR034163">
    <property type="entry name" value="Aspergillopepsin-like_cat_dom"/>
</dbReference>
<evidence type="ECO:0000256" key="1">
    <source>
        <dbReference type="ARBA" id="ARBA00007447"/>
    </source>
</evidence>
<evidence type="ECO:0000259" key="7">
    <source>
        <dbReference type="PROSITE" id="PS51767"/>
    </source>
</evidence>
<reference evidence="8 9" key="1">
    <citation type="journal article" date="2024" name="Commun. Biol.">
        <title>Comparative genomic analysis of thermophilic fungi reveals convergent evolutionary adaptations and gene losses.</title>
        <authorList>
            <person name="Steindorff A.S."/>
            <person name="Aguilar-Pontes M.V."/>
            <person name="Robinson A.J."/>
            <person name="Andreopoulos B."/>
            <person name="LaButti K."/>
            <person name="Kuo A."/>
            <person name="Mondo S."/>
            <person name="Riley R."/>
            <person name="Otillar R."/>
            <person name="Haridas S."/>
            <person name="Lipzen A."/>
            <person name="Grimwood J."/>
            <person name="Schmutz J."/>
            <person name="Clum A."/>
            <person name="Reid I.D."/>
            <person name="Moisan M.C."/>
            <person name="Butler G."/>
            <person name="Nguyen T.T.M."/>
            <person name="Dewar K."/>
            <person name="Conant G."/>
            <person name="Drula E."/>
            <person name="Henrissat B."/>
            <person name="Hansel C."/>
            <person name="Singer S."/>
            <person name="Hutchinson M.I."/>
            <person name="de Vries R.P."/>
            <person name="Natvig D.O."/>
            <person name="Powell A.J."/>
            <person name="Tsang A."/>
            <person name="Grigoriev I.V."/>
        </authorList>
    </citation>
    <scope>NUCLEOTIDE SEQUENCE [LARGE SCALE GENOMIC DNA]</scope>
    <source>
        <strain evidence="8 9">CBS 620.91</strain>
    </source>
</reference>
<comment type="similarity">
    <text evidence="1 5">Belongs to the peptidase A1 family.</text>
</comment>
<organism evidence="8 9">
    <name type="scientific">Humicola insolens</name>
    <name type="common">Soft-rot fungus</name>
    <dbReference type="NCBI Taxonomy" id="85995"/>
    <lineage>
        <taxon>Eukaryota</taxon>
        <taxon>Fungi</taxon>
        <taxon>Dikarya</taxon>
        <taxon>Ascomycota</taxon>
        <taxon>Pezizomycotina</taxon>
        <taxon>Sordariomycetes</taxon>
        <taxon>Sordariomycetidae</taxon>
        <taxon>Sordariales</taxon>
        <taxon>Chaetomiaceae</taxon>
        <taxon>Mycothermus</taxon>
    </lineage>
</organism>
<keyword evidence="3 5" id="KW-0064">Aspartyl protease</keyword>
<dbReference type="InterPro" id="IPR021109">
    <property type="entry name" value="Peptidase_aspartic_dom_sf"/>
</dbReference>
<dbReference type="InterPro" id="IPR001461">
    <property type="entry name" value="Aspartic_peptidase_A1"/>
</dbReference>
<dbReference type="SUPFAM" id="SSF50630">
    <property type="entry name" value="Acid proteases"/>
    <property type="match status" value="1"/>
</dbReference>
<keyword evidence="2 5" id="KW-0645">Protease</keyword>
<feature type="chain" id="PRO_5046617588" description="Peptidase A1 domain-containing protein" evidence="6">
    <location>
        <begin position="20"/>
        <end position="428"/>
    </location>
</feature>
<evidence type="ECO:0000256" key="6">
    <source>
        <dbReference type="SAM" id="SignalP"/>
    </source>
</evidence>
<sequence length="428" mass="45637">MVTLTNLVLTTAFAAAGLASVIPPKIGTTVLDNGHGTSSGRASLKQVRRPGYRFNGARDIYKTYLKYGVPVPDYLKKAVANIDALNAAAVSKREKGSAPAIPVDPRFDIAYVTPVTIGTPPQTLYLDFDTGSSDLWVFSSHTLASQVRGQMIYSPEKSTTAKLLAGHTWSIRYGDGSGSLGNVYTDNFTVGGVTVTSQAVQTAQQVSTSFTSESDIHGLVGLGFSTLNTVYPNGQLTFFDNAKSQLDSPVFTADLKWKKEGTYDFGFIDETKYTGEITYLPVQTDPGYWTFTSSGYAVGDGSFNQVSISGIADTATSLTYLPTAVVTSYWRQVEGAVNSQYYGGYVFPCSSKLPSFTFGVGSANITIPGSYINYAQITEGSPTCFGGLQSSSGLGINIWGDVALKAAFVVFNGGNPPTIGWARKPLEQ</sequence>
<protein>
    <recommendedName>
        <fullName evidence="7">Peptidase A1 domain-containing protein</fullName>
    </recommendedName>
</protein>
<evidence type="ECO:0000256" key="5">
    <source>
        <dbReference type="RuleBase" id="RU000454"/>
    </source>
</evidence>
<dbReference type="CDD" id="cd06097">
    <property type="entry name" value="Aspergillopepsin_like"/>
    <property type="match status" value="1"/>
</dbReference>
<evidence type="ECO:0000313" key="8">
    <source>
        <dbReference type="EMBL" id="KAL1839722.1"/>
    </source>
</evidence>
<accession>A0ABR3VDD3</accession>
<dbReference type="EMBL" id="JAZGSY010000143">
    <property type="protein sequence ID" value="KAL1839722.1"/>
    <property type="molecule type" value="Genomic_DNA"/>
</dbReference>
<evidence type="ECO:0000256" key="3">
    <source>
        <dbReference type="ARBA" id="ARBA00022750"/>
    </source>
</evidence>
<dbReference type="Gene3D" id="2.40.70.10">
    <property type="entry name" value="Acid Proteases"/>
    <property type="match status" value="2"/>
</dbReference>
<dbReference type="InterPro" id="IPR001969">
    <property type="entry name" value="Aspartic_peptidase_AS"/>
</dbReference>
<name>A0ABR3VDD3_HUMIN</name>
<keyword evidence="4 5" id="KW-0378">Hydrolase</keyword>
<dbReference type="PANTHER" id="PTHR47966">
    <property type="entry name" value="BETA-SITE APP-CLEAVING ENZYME, ISOFORM A-RELATED"/>
    <property type="match status" value="1"/>
</dbReference>
<dbReference type="PROSITE" id="PS00141">
    <property type="entry name" value="ASP_PROTEASE"/>
    <property type="match status" value="1"/>
</dbReference>
<dbReference type="PANTHER" id="PTHR47966:SF2">
    <property type="entry name" value="ASPERGILLOPEPSIN-1-RELATED"/>
    <property type="match status" value="1"/>
</dbReference>
<keyword evidence="6" id="KW-0732">Signal</keyword>
<feature type="domain" description="Peptidase A1" evidence="7">
    <location>
        <begin position="111"/>
        <end position="422"/>
    </location>
</feature>
<evidence type="ECO:0000256" key="4">
    <source>
        <dbReference type="ARBA" id="ARBA00022801"/>
    </source>
</evidence>
<dbReference type="InterPro" id="IPR033121">
    <property type="entry name" value="PEPTIDASE_A1"/>
</dbReference>
<comment type="caution">
    <text evidence="8">The sequence shown here is derived from an EMBL/GenBank/DDBJ whole genome shotgun (WGS) entry which is preliminary data.</text>
</comment>
<dbReference type="PRINTS" id="PR00792">
    <property type="entry name" value="PEPSIN"/>
</dbReference>
<evidence type="ECO:0000256" key="2">
    <source>
        <dbReference type="ARBA" id="ARBA00022670"/>
    </source>
</evidence>
<proteinExistence type="inferred from homology"/>
<dbReference type="Proteomes" id="UP001583172">
    <property type="component" value="Unassembled WGS sequence"/>
</dbReference>
<feature type="signal peptide" evidence="6">
    <location>
        <begin position="1"/>
        <end position="19"/>
    </location>
</feature>
<dbReference type="Pfam" id="PF00026">
    <property type="entry name" value="Asp"/>
    <property type="match status" value="1"/>
</dbReference>